<organism evidence="2 3">
    <name type="scientific">Toxocara canis</name>
    <name type="common">Canine roundworm</name>
    <dbReference type="NCBI Taxonomy" id="6265"/>
    <lineage>
        <taxon>Eukaryota</taxon>
        <taxon>Metazoa</taxon>
        <taxon>Ecdysozoa</taxon>
        <taxon>Nematoda</taxon>
        <taxon>Chromadorea</taxon>
        <taxon>Rhabditida</taxon>
        <taxon>Spirurina</taxon>
        <taxon>Ascaridomorpha</taxon>
        <taxon>Ascaridoidea</taxon>
        <taxon>Toxocaridae</taxon>
        <taxon>Toxocara</taxon>
    </lineage>
</organism>
<gene>
    <name evidence="2" type="primary">pol</name>
    <name evidence="2" type="ORF">Tcan_01492</name>
</gene>
<dbReference type="Proteomes" id="UP000031036">
    <property type="component" value="Unassembled WGS sequence"/>
</dbReference>
<keyword evidence="2" id="KW-0548">Nucleotidyltransferase</keyword>
<dbReference type="GO" id="GO:0003964">
    <property type="term" value="F:RNA-directed DNA polymerase activity"/>
    <property type="evidence" value="ECO:0007669"/>
    <property type="project" value="UniProtKB-KW"/>
</dbReference>
<feature type="region of interest" description="Disordered" evidence="1">
    <location>
        <begin position="1"/>
        <end position="29"/>
    </location>
</feature>
<evidence type="ECO:0000313" key="3">
    <source>
        <dbReference type="Proteomes" id="UP000031036"/>
    </source>
</evidence>
<protein>
    <submittedName>
        <fullName evidence="2">RNA-directed DNA polymerase from mobile element jockey</fullName>
    </submittedName>
</protein>
<accession>A0A0B2VTX2</accession>
<name>A0A0B2VTX2_TOXCA</name>
<reference evidence="2 3" key="1">
    <citation type="submission" date="2014-11" db="EMBL/GenBank/DDBJ databases">
        <title>Genetic blueprint of the zoonotic pathogen Toxocara canis.</title>
        <authorList>
            <person name="Zhu X.-Q."/>
            <person name="Korhonen P.K."/>
            <person name="Cai H."/>
            <person name="Young N.D."/>
            <person name="Nejsum P."/>
            <person name="von Samson-Himmelstjerna G."/>
            <person name="Boag P.R."/>
            <person name="Tan P."/>
            <person name="Li Q."/>
            <person name="Min J."/>
            <person name="Yang Y."/>
            <person name="Wang X."/>
            <person name="Fang X."/>
            <person name="Hall R.S."/>
            <person name="Hofmann A."/>
            <person name="Sternberg P.W."/>
            <person name="Jex A.R."/>
            <person name="Gasser R.B."/>
        </authorList>
    </citation>
    <scope>NUCLEOTIDE SEQUENCE [LARGE SCALE GENOMIC DNA]</scope>
    <source>
        <strain evidence="2">PN_DK_2014</strain>
    </source>
</reference>
<comment type="caution">
    <text evidence="2">The sequence shown here is derived from an EMBL/GenBank/DDBJ whole genome shotgun (WGS) entry which is preliminary data.</text>
</comment>
<evidence type="ECO:0000256" key="1">
    <source>
        <dbReference type="SAM" id="MobiDB-lite"/>
    </source>
</evidence>
<keyword evidence="3" id="KW-1185">Reference proteome</keyword>
<evidence type="ECO:0000313" key="2">
    <source>
        <dbReference type="EMBL" id="KHN84425.1"/>
    </source>
</evidence>
<dbReference type="EMBL" id="JPKZ01000986">
    <property type="protein sequence ID" value="KHN84425.1"/>
    <property type="molecule type" value="Genomic_DNA"/>
</dbReference>
<sequence>MQQWKKEAKQHNGNNHYREAKAQRQNSSSVAARRLRVASECEADRLCHQVTLDCQADRLCLKAAYDCGADPLRPKTTLDCEADRLCHKGYIRETSDNFETQGQVKFKSAILERFKIEHLQPGPIISTVQVPVQIWTDLDPEIADTIICRW</sequence>
<dbReference type="AlphaFoldDB" id="A0A0B2VTX2"/>
<feature type="compositionally biased region" description="Basic and acidic residues" evidence="1">
    <location>
        <begin position="1"/>
        <end position="22"/>
    </location>
</feature>
<proteinExistence type="predicted"/>
<keyword evidence="2" id="KW-0808">Transferase</keyword>
<keyword evidence="2" id="KW-0695">RNA-directed DNA polymerase</keyword>